<sequence>MRLRFHSNQAYSCVDQPLLLCRVVPQGQHENLTANVDRWTSPPQLWSTQEHRKNISSQSSTSGTMCKGTSTTMSCGHTLRSTLAPCGEGPRCKGEVWTPIFIGDSCAACHRPMNRAQHRVLHEAEQTLLMADYRAASKRGDEQEMRRLTKRMHDLTKGLREKNFAVSLTRENDVGTVMWPGMGQENDGATGHDGHGLGPG</sequence>
<keyword evidence="3" id="KW-1185">Reference proteome</keyword>
<reference evidence="3" key="2">
    <citation type="journal article" date="2019" name="Mol. Plant Microbe Interact.">
        <title>Genome sequence resources for four phytopathogenic fungi from the Colletotrichum orbiculare species complex.</title>
        <authorList>
            <person name="Gan P."/>
            <person name="Tsushima A."/>
            <person name="Narusaka M."/>
            <person name="Narusaka Y."/>
            <person name="Takano Y."/>
            <person name="Kubo Y."/>
            <person name="Shirasu K."/>
        </authorList>
    </citation>
    <scope>GENOME REANNOTATION</scope>
    <source>
        <strain evidence="3">104-T / ATCC 96160 / CBS 514.97 / LARS 414 / MAFF 240422</strain>
    </source>
</reference>
<dbReference type="Proteomes" id="UP000014480">
    <property type="component" value="Unassembled WGS sequence"/>
</dbReference>
<protein>
    <submittedName>
        <fullName evidence="2">Uncharacterized protein</fullName>
    </submittedName>
</protein>
<feature type="compositionally biased region" description="Polar residues" evidence="1">
    <location>
        <begin position="55"/>
        <end position="67"/>
    </location>
</feature>
<name>A0A484FZ88_COLOR</name>
<feature type="region of interest" description="Disordered" evidence="1">
    <location>
        <begin position="47"/>
        <end position="67"/>
    </location>
</feature>
<proteinExistence type="predicted"/>
<gene>
    <name evidence="2" type="ORF">Cob_v004140</name>
</gene>
<evidence type="ECO:0000256" key="1">
    <source>
        <dbReference type="SAM" id="MobiDB-lite"/>
    </source>
</evidence>
<organism evidence="2 3">
    <name type="scientific">Colletotrichum orbiculare (strain 104-T / ATCC 96160 / CBS 514.97 / LARS 414 / MAFF 240422)</name>
    <name type="common">Cucumber anthracnose fungus</name>
    <name type="synonym">Colletotrichum lagenarium</name>
    <dbReference type="NCBI Taxonomy" id="1213857"/>
    <lineage>
        <taxon>Eukaryota</taxon>
        <taxon>Fungi</taxon>
        <taxon>Dikarya</taxon>
        <taxon>Ascomycota</taxon>
        <taxon>Pezizomycotina</taxon>
        <taxon>Sordariomycetes</taxon>
        <taxon>Hypocreomycetidae</taxon>
        <taxon>Glomerellales</taxon>
        <taxon>Glomerellaceae</taxon>
        <taxon>Colletotrichum</taxon>
        <taxon>Colletotrichum orbiculare species complex</taxon>
    </lineage>
</organism>
<comment type="caution">
    <text evidence="2">The sequence shown here is derived from an EMBL/GenBank/DDBJ whole genome shotgun (WGS) entry which is preliminary data.</text>
</comment>
<evidence type="ECO:0000313" key="3">
    <source>
        <dbReference type="Proteomes" id="UP000014480"/>
    </source>
</evidence>
<evidence type="ECO:0000313" key="2">
    <source>
        <dbReference type="EMBL" id="TDZ22844.1"/>
    </source>
</evidence>
<reference evidence="3" key="1">
    <citation type="journal article" date="2013" name="New Phytol.">
        <title>Comparative genomic and transcriptomic analyses reveal the hemibiotrophic stage shift of Colletotrichum fungi.</title>
        <authorList>
            <person name="Gan P."/>
            <person name="Ikeda K."/>
            <person name="Irieda H."/>
            <person name="Narusaka M."/>
            <person name="O'Connell R.J."/>
            <person name="Narusaka Y."/>
            <person name="Takano Y."/>
            <person name="Kubo Y."/>
            <person name="Shirasu K."/>
        </authorList>
    </citation>
    <scope>NUCLEOTIDE SEQUENCE [LARGE SCALE GENOMIC DNA]</scope>
    <source>
        <strain evidence="3">104-T / ATCC 96160 / CBS 514.97 / LARS 414 / MAFF 240422</strain>
    </source>
</reference>
<dbReference type="OrthoDB" id="4829187at2759"/>
<accession>A0A484FZ88</accession>
<dbReference type="AlphaFoldDB" id="A0A484FZ88"/>
<dbReference type="EMBL" id="AMCV02000009">
    <property type="protein sequence ID" value="TDZ22844.1"/>
    <property type="molecule type" value="Genomic_DNA"/>
</dbReference>